<keyword evidence="2" id="KW-0479">Metal-binding</keyword>
<keyword evidence="3" id="KW-0732">Signal</keyword>
<dbReference type="SUPFAM" id="SSF53649">
    <property type="entry name" value="Alkaline phosphatase-like"/>
    <property type="match status" value="1"/>
</dbReference>
<dbReference type="EMBL" id="UINC01019021">
    <property type="protein sequence ID" value="SVA80324.1"/>
    <property type="molecule type" value="Genomic_DNA"/>
</dbReference>
<dbReference type="CDD" id="cd16016">
    <property type="entry name" value="AP-SPAP"/>
    <property type="match status" value="1"/>
</dbReference>
<evidence type="ECO:0000256" key="1">
    <source>
        <dbReference type="ARBA" id="ARBA00022553"/>
    </source>
</evidence>
<organism evidence="4">
    <name type="scientific">marine metagenome</name>
    <dbReference type="NCBI Taxonomy" id="408172"/>
    <lineage>
        <taxon>unclassified sequences</taxon>
        <taxon>metagenomes</taxon>
        <taxon>ecological metagenomes</taxon>
    </lineage>
</organism>
<dbReference type="GO" id="GO:0004035">
    <property type="term" value="F:alkaline phosphatase activity"/>
    <property type="evidence" value="ECO:0007669"/>
    <property type="project" value="InterPro"/>
</dbReference>
<evidence type="ECO:0000256" key="3">
    <source>
        <dbReference type="ARBA" id="ARBA00022729"/>
    </source>
</evidence>
<proteinExistence type="predicted"/>
<reference evidence="4" key="1">
    <citation type="submission" date="2018-05" db="EMBL/GenBank/DDBJ databases">
        <authorList>
            <person name="Lanie J.A."/>
            <person name="Ng W.-L."/>
            <person name="Kazmierczak K.M."/>
            <person name="Andrzejewski T.M."/>
            <person name="Davidsen T.M."/>
            <person name="Wayne K.J."/>
            <person name="Tettelin H."/>
            <person name="Glass J.I."/>
            <person name="Rusch D."/>
            <person name="Podicherti R."/>
            <person name="Tsui H.-C.T."/>
            <person name="Winkler M.E."/>
        </authorList>
    </citation>
    <scope>NUCLEOTIDE SEQUENCE</scope>
</reference>
<feature type="non-terminal residue" evidence="4">
    <location>
        <position position="1"/>
    </location>
</feature>
<accession>A0A381YTP8</accession>
<dbReference type="GO" id="GO:0046872">
    <property type="term" value="F:metal ion binding"/>
    <property type="evidence" value="ECO:0007669"/>
    <property type="project" value="UniProtKB-KW"/>
</dbReference>
<dbReference type="AlphaFoldDB" id="A0A381YTP8"/>
<dbReference type="InterPro" id="IPR026263">
    <property type="entry name" value="Alkaline_phosphatase_prok"/>
</dbReference>
<dbReference type="Pfam" id="PF01663">
    <property type="entry name" value="Phosphodiest"/>
    <property type="match status" value="1"/>
</dbReference>
<dbReference type="Gene3D" id="3.30.1360.150">
    <property type="match status" value="1"/>
</dbReference>
<dbReference type="Gene3D" id="3.40.720.10">
    <property type="entry name" value="Alkaline Phosphatase, subunit A"/>
    <property type="match status" value="1"/>
</dbReference>
<sequence>VTSLLRACLALLFIVPLATCVLLDVGTGDATADGMEKPALLLLIAVDQMRADYLDRFRPQLNGGLRTLLEDSAVFINARQDHAITSTAPGHAAMLSGLYPRDNGMVDNTWFDRTLGRRERAAIDPEKQLVGVSATNNSPGVSPRQFLGTSLVGWLKDLDPLSQAVSISRKDRAAVLMAPEAEHVYWWHAASGRFISSTYYRDELPDWVNVFNGNDWLSGYLGGSWEQLGAEPAYILSRPDAYEGERGPRGFGTVFPHPFPTSRPALGRTIELTPFMDKATLDLGRAAITALNLGQDGVTDVLALGLSSTDSVGHYFGPYSRELQDQILRLDRMLGDFLEFVDRTAGLHRTLVILTADHGVAPLPEYSRELGDAAERLRLGEIYRGISEYLGDEFGGENWFTSSSHGWIQVDRAKATKLGVDANYIVHKAREYIETLDTVVAVFSRDDLLEDRKPQSQIEELLRRSFYAERLGDLYLLHSPLSLWQTGLATNHQSPYDYDRRVPLILSGPGIRPGVYAEPVAIVDIAPTLAHMLGLTAPNALEGIILEHVIVR</sequence>
<dbReference type="InterPro" id="IPR017850">
    <property type="entry name" value="Alkaline_phosphatase_core_sf"/>
</dbReference>
<dbReference type="PANTHER" id="PTHR10151:SF120">
    <property type="entry name" value="BIS(5'-ADENOSYL)-TRIPHOSPHATASE"/>
    <property type="match status" value="1"/>
</dbReference>
<dbReference type="PIRSF" id="PIRSF031924">
    <property type="entry name" value="Pi-irrepressible_AP"/>
    <property type="match status" value="1"/>
</dbReference>
<evidence type="ECO:0000313" key="4">
    <source>
        <dbReference type="EMBL" id="SVA80324.1"/>
    </source>
</evidence>
<evidence type="ECO:0000256" key="2">
    <source>
        <dbReference type="ARBA" id="ARBA00022723"/>
    </source>
</evidence>
<dbReference type="PANTHER" id="PTHR10151">
    <property type="entry name" value="ECTONUCLEOTIDE PYROPHOSPHATASE/PHOSPHODIESTERASE"/>
    <property type="match status" value="1"/>
</dbReference>
<keyword evidence="1" id="KW-0597">Phosphoprotein</keyword>
<evidence type="ECO:0008006" key="5">
    <source>
        <dbReference type="Google" id="ProtNLM"/>
    </source>
</evidence>
<dbReference type="InterPro" id="IPR002591">
    <property type="entry name" value="Phosphodiest/P_Trfase"/>
</dbReference>
<protein>
    <recommendedName>
        <fullName evidence="5">Sulfatase N-terminal domain-containing protein</fullName>
    </recommendedName>
</protein>
<gene>
    <name evidence="4" type="ORF">METZ01_LOCUS133178</name>
</gene>
<name>A0A381YTP8_9ZZZZ</name>